<reference evidence="1" key="1">
    <citation type="journal article" date="2014" name="Int. J. Syst. Evol. Microbiol.">
        <title>Complete genome sequence of Corynebacterium casei LMG S-19264T (=DSM 44701T), isolated from a smear-ripened cheese.</title>
        <authorList>
            <consortium name="US DOE Joint Genome Institute (JGI-PGF)"/>
            <person name="Walter F."/>
            <person name="Albersmeier A."/>
            <person name="Kalinowski J."/>
            <person name="Ruckert C."/>
        </authorList>
    </citation>
    <scope>NUCLEOTIDE SEQUENCE</scope>
    <source>
        <strain evidence="1">JCM 13306</strain>
    </source>
</reference>
<sequence>MEIELTRAERERLERYAEALGLTLEEAVKHAAGAELDRRYRLPARKASIVPFQGLIRNRDGK</sequence>
<comment type="caution">
    <text evidence="1">The sequence shown here is derived from an EMBL/GenBank/DDBJ whole genome shotgun (WGS) entry which is preliminary data.</text>
</comment>
<reference evidence="1" key="2">
    <citation type="submission" date="2020-09" db="EMBL/GenBank/DDBJ databases">
        <authorList>
            <person name="Sun Q."/>
            <person name="Ohkuma M."/>
        </authorList>
    </citation>
    <scope>NUCLEOTIDE SEQUENCE</scope>
    <source>
        <strain evidence="1">JCM 13306</strain>
    </source>
</reference>
<proteinExistence type="predicted"/>
<organism evidence="1 2">
    <name type="scientific">Xanthomonas boreopolis</name>
    <dbReference type="NCBI Taxonomy" id="86183"/>
    <lineage>
        <taxon>Bacteria</taxon>
        <taxon>Pseudomonadati</taxon>
        <taxon>Pseudomonadota</taxon>
        <taxon>Gammaproteobacteria</taxon>
        <taxon>Lysobacterales</taxon>
        <taxon>Lysobacteraceae</taxon>
        <taxon>Xanthomonas</taxon>
    </lineage>
</organism>
<protein>
    <submittedName>
        <fullName evidence="1">Uncharacterized protein</fullName>
    </submittedName>
</protein>
<accession>A0A919KHN4</accession>
<keyword evidence="2" id="KW-1185">Reference proteome</keyword>
<name>A0A919KHN4_9XANT</name>
<dbReference type="Proteomes" id="UP000623958">
    <property type="component" value="Unassembled WGS sequence"/>
</dbReference>
<dbReference type="EMBL" id="BNBA01000011">
    <property type="protein sequence ID" value="GHH53068.1"/>
    <property type="molecule type" value="Genomic_DNA"/>
</dbReference>
<evidence type="ECO:0000313" key="2">
    <source>
        <dbReference type="Proteomes" id="UP000623958"/>
    </source>
</evidence>
<gene>
    <name evidence="1" type="ORF">GCM10009090_17900</name>
</gene>
<evidence type="ECO:0000313" key="1">
    <source>
        <dbReference type="EMBL" id="GHH53068.1"/>
    </source>
</evidence>
<dbReference type="AlphaFoldDB" id="A0A919KHN4"/>